<sequence>MAGLCPDAPHWIRTPGCAPDPRVPLQCTAPQSPCVQPDCGLMVCGDCRTDQRRMLLFLGVGPPMSRANDIGVRGAYTPPAGWSVPNGTVGPAPPPPWAGWLTRFCTDCEKLIQSERRWGLANPSTNPCACRIRLDVTGGAPTMCWPHHLGLWVVSEANRLHNDNWLRRIERDKSGSTIVATSRTQRQRARNGTYRACRCGRTTKALPDRPPGTAADTQVAGGWQELWECMNCEGYFSACPVNDAGSKFFNRWFPARKFNRGLRKADYSLGRRIKQM</sequence>
<name>A0A6G1L515_9PEZI</name>
<organism evidence="1 2">
    <name type="scientific">Teratosphaeria nubilosa</name>
    <dbReference type="NCBI Taxonomy" id="161662"/>
    <lineage>
        <taxon>Eukaryota</taxon>
        <taxon>Fungi</taxon>
        <taxon>Dikarya</taxon>
        <taxon>Ascomycota</taxon>
        <taxon>Pezizomycotina</taxon>
        <taxon>Dothideomycetes</taxon>
        <taxon>Dothideomycetidae</taxon>
        <taxon>Mycosphaerellales</taxon>
        <taxon>Teratosphaeriaceae</taxon>
        <taxon>Teratosphaeria</taxon>
    </lineage>
</organism>
<protein>
    <submittedName>
        <fullName evidence="1">Uncharacterized protein</fullName>
    </submittedName>
</protein>
<dbReference type="EMBL" id="ML995858">
    <property type="protein sequence ID" value="KAF2767324.1"/>
    <property type="molecule type" value="Genomic_DNA"/>
</dbReference>
<evidence type="ECO:0000313" key="2">
    <source>
        <dbReference type="Proteomes" id="UP000799436"/>
    </source>
</evidence>
<reference evidence="1" key="1">
    <citation type="journal article" date="2020" name="Stud. Mycol.">
        <title>101 Dothideomycetes genomes: a test case for predicting lifestyles and emergence of pathogens.</title>
        <authorList>
            <person name="Haridas S."/>
            <person name="Albert R."/>
            <person name="Binder M."/>
            <person name="Bloem J."/>
            <person name="Labutti K."/>
            <person name="Salamov A."/>
            <person name="Andreopoulos B."/>
            <person name="Baker S."/>
            <person name="Barry K."/>
            <person name="Bills G."/>
            <person name="Bluhm B."/>
            <person name="Cannon C."/>
            <person name="Castanera R."/>
            <person name="Culley D."/>
            <person name="Daum C."/>
            <person name="Ezra D."/>
            <person name="Gonzalez J."/>
            <person name="Henrissat B."/>
            <person name="Kuo A."/>
            <person name="Liang C."/>
            <person name="Lipzen A."/>
            <person name="Lutzoni F."/>
            <person name="Magnuson J."/>
            <person name="Mondo S."/>
            <person name="Nolan M."/>
            <person name="Ohm R."/>
            <person name="Pangilinan J."/>
            <person name="Park H.-J."/>
            <person name="Ramirez L."/>
            <person name="Alfaro M."/>
            <person name="Sun H."/>
            <person name="Tritt A."/>
            <person name="Yoshinaga Y."/>
            <person name="Zwiers L.-H."/>
            <person name="Turgeon B."/>
            <person name="Goodwin S."/>
            <person name="Spatafora J."/>
            <person name="Crous P."/>
            <person name="Grigoriev I."/>
        </authorList>
    </citation>
    <scope>NUCLEOTIDE SEQUENCE</scope>
    <source>
        <strain evidence="1">CBS 116005</strain>
    </source>
</reference>
<evidence type="ECO:0000313" key="1">
    <source>
        <dbReference type="EMBL" id="KAF2767324.1"/>
    </source>
</evidence>
<gene>
    <name evidence="1" type="ORF">EJ03DRAFT_158871</name>
</gene>
<keyword evidence="2" id="KW-1185">Reference proteome</keyword>
<dbReference type="Proteomes" id="UP000799436">
    <property type="component" value="Unassembled WGS sequence"/>
</dbReference>
<proteinExistence type="predicted"/>
<dbReference type="AlphaFoldDB" id="A0A6G1L515"/>
<accession>A0A6G1L515</accession>